<feature type="region of interest" description="Disordered" evidence="2">
    <location>
        <begin position="243"/>
        <end position="264"/>
    </location>
</feature>
<evidence type="ECO:0000313" key="5">
    <source>
        <dbReference type="WBParaSite" id="TCLT_0000795801-mRNA-1"/>
    </source>
</evidence>
<name>A0A0N5D4Q2_THECL</name>
<protein>
    <submittedName>
        <fullName evidence="5">SOAR domain-containing protein</fullName>
    </submittedName>
</protein>
<feature type="region of interest" description="Disordered" evidence="2">
    <location>
        <begin position="48"/>
        <end position="77"/>
    </location>
</feature>
<evidence type="ECO:0000313" key="4">
    <source>
        <dbReference type="Proteomes" id="UP000276776"/>
    </source>
</evidence>
<gene>
    <name evidence="3" type="ORF">TCLT_LOCUS7947</name>
</gene>
<proteinExistence type="predicted"/>
<organism evidence="5">
    <name type="scientific">Thelazia callipaeda</name>
    <name type="common">Oriental eyeworm</name>
    <name type="synonym">Parasitic nematode</name>
    <dbReference type="NCBI Taxonomy" id="103827"/>
    <lineage>
        <taxon>Eukaryota</taxon>
        <taxon>Metazoa</taxon>
        <taxon>Ecdysozoa</taxon>
        <taxon>Nematoda</taxon>
        <taxon>Chromadorea</taxon>
        <taxon>Rhabditida</taxon>
        <taxon>Spirurina</taxon>
        <taxon>Spiruromorpha</taxon>
        <taxon>Thelazioidea</taxon>
        <taxon>Thelaziidae</taxon>
        <taxon>Thelazia</taxon>
    </lineage>
</organism>
<evidence type="ECO:0000256" key="2">
    <source>
        <dbReference type="SAM" id="MobiDB-lite"/>
    </source>
</evidence>
<dbReference type="EMBL" id="UYYF01004562">
    <property type="protein sequence ID" value="VDN05457.1"/>
    <property type="molecule type" value="Genomic_DNA"/>
</dbReference>
<feature type="compositionally biased region" description="Polar residues" evidence="2">
    <location>
        <begin position="247"/>
        <end position="258"/>
    </location>
</feature>
<dbReference type="WBParaSite" id="TCLT_0000795801-mRNA-1">
    <property type="protein sequence ID" value="TCLT_0000795801-mRNA-1"/>
    <property type="gene ID" value="TCLT_0000795801"/>
</dbReference>
<dbReference type="Proteomes" id="UP000276776">
    <property type="component" value="Unassembled WGS sequence"/>
</dbReference>
<evidence type="ECO:0000256" key="1">
    <source>
        <dbReference type="SAM" id="Coils"/>
    </source>
</evidence>
<reference evidence="5" key="1">
    <citation type="submission" date="2017-02" db="UniProtKB">
        <authorList>
            <consortium name="WormBaseParasite"/>
        </authorList>
    </citation>
    <scope>IDENTIFICATION</scope>
</reference>
<keyword evidence="4" id="KW-1185">Reference proteome</keyword>
<sequence>MELEDNHEKDVLLINEESKGIENNSINYKQSESQSEIAGCYLSTPPDLPKLYNQESDEEKSPSPLVCSPRANENCTDQKTSECTCCERMNKTLALMIDKLQIVIDADSTADVGDEATSKSADTKLENNLQERAAQIRTLTTLLMESRKKKLIEELKVIRGKISEHERTNKEVRNELEEWKHKAQLAEKESMKWKRSLVTHLAKHRSSSQQDKSKYIAEIQKLSPQKLPQNKYDNKELKKKKKLDKNCTVQGNESTKTIQSEESKYENMENSYAVNQSSAKSENERSAMTFTETPQVLAAPLVNDSSTPSGVAEIASKIIEPVRSILEAFRKPRRSSENSQDTIPSTDFTPISVHGFVLEPSPSQLQTTASDEKMEKVYYNTAKTAKDASRCRPSNKSSKESQMRPPSPCEAS</sequence>
<feature type="coiled-coil region" evidence="1">
    <location>
        <begin position="148"/>
        <end position="189"/>
    </location>
</feature>
<reference evidence="3 4" key="2">
    <citation type="submission" date="2018-11" db="EMBL/GenBank/DDBJ databases">
        <authorList>
            <consortium name="Pathogen Informatics"/>
        </authorList>
    </citation>
    <scope>NUCLEOTIDE SEQUENCE [LARGE SCALE GENOMIC DNA]</scope>
</reference>
<accession>A0A0N5D4Q2</accession>
<evidence type="ECO:0000313" key="3">
    <source>
        <dbReference type="EMBL" id="VDN05457.1"/>
    </source>
</evidence>
<dbReference type="AlphaFoldDB" id="A0A0N5D4Q2"/>
<keyword evidence="1" id="KW-0175">Coiled coil</keyword>
<feature type="region of interest" description="Disordered" evidence="2">
    <location>
        <begin position="381"/>
        <end position="412"/>
    </location>
</feature>